<dbReference type="RefSeq" id="WP_221262557.1">
    <property type="nucleotide sequence ID" value="NZ_JACIEH010000001.1"/>
</dbReference>
<dbReference type="EMBL" id="JACIEH010000001">
    <property type="protein sequence ID" value="MBB4097463.1"/>
    <property type="molecule type" value="Genomic_DNA"/>
</dbReference>
<organism evidence="1 2">
    <name type="scientific">Sphingomonas kyeonggiensis</name>
    <dbReference type="NCBI Taxonomy" id="1268553"/>
    <lineage>
        <taxon>Bacteria</taxon>
        <taxon>Pseudomonadati</taxon>
        <taxon>Pseudomonadota</taxon>
        <taxon>Alphaproteobacteria</taxon>
        <taxon>Sphingomonadales</taxon>
        <taxon>Sphingomonadaceae</taxon>
        <taxon>Sphingomonas</taxon>
    </lineage>
</organism>
<evidence type="ECO:0000313" key="1">
    <source>
        <dbReference type="EMBL" id="MBB4097463.1"/>
    </source>
</evidence>
<name>A0A7W6NVS4_9SPHN</name>
<dbReference type="AlphaFoldDB" id="A0A7W6NVS4"/>
<dbReference type="Proteomes" id="UP000557392">
    <property type="component" value="Unassembled WGS sequence"/>
</dbReference>
<evidence type="ECO:0000313" key="2">
    <source>
        <dbReference type="Proteomes" id="UP000557392"/>
    </source>
</evidence>
<accession>A0A7W6NVS4</accession>
<reference evidence="1 2" key="1">
    <citation type="submission" date="2020-08" db="EMBL/GenBank/DDBJ databases">
        <title>Genomic Encyclopedia of Type Strains, Phase IV (KMG-IV): sequencing the most valuable type-strain genomes for metagenomic binning, comparative biology and taxonomic classification.</title>
        <authorList>
            <person name="Goeker M."/>
        </authorList>
    </citation>
    <scope>NUCLEOTIDE SEQUENCE [LARGE SCALE GENOMIC DNA]</scope>
    <source>
        <strain evidence="1 2">DSM 101806</strain>
    </source>
</reference>
<proteinExistence type="predicted"/>
<gene>
    <name evidence="1" type="ORF">GGR46_000996</name>
</gene>
<comment type="caution">
    <text evidence="1">The sequence shown here is derived from an EMBL/GenBank/DDBJ whole genome shotgun (WGS) entry which is preliminary data.</text>
</comment>
<sequence length="312" mass="35313">MLNTKVGPVHFEDFGGTEFERLVFAYHLRAGWTDLAWYGKTGSDQGRDIIGNEILEDGSQRRTVIQCANRDVLTLDKAKHDMTGAVGEEGDHLKAFKFVCRGDVSAARRRAIQEAGKKLKLEPVTIWSGSEFEENLRLRGEFLLRRFIEGVAFPDDGEGLRRFVSSFVELSDEEMLREIGQIFERPAFWTPFYAECSLSGFQQAIDDTIGALNTGVWRTREGDVIRRLPSWRDVGDPAIRKQLEGVVFALDALRRLFKKRMQEGAIRHCDCEDASCPTFFLDMGVGDELDAIRHDILDAAHRLIPGFAVRIV</sequence>
<keyword evidence="2" id="KW-1185">Reference proteome</keyword>
<evidence type="ECO:0008006" key="3">
    <source>
        <dbReference type="Google" id="ProtNLM"/>
    </source>
</evidence>
<protein>
    <recommendedName>
        <fullName evidence="3">Restriction endonuclease type IV Mrr domain-containing protein</fullName>
    </recommendedName>
</protein>